<evidence type="ECO:0000313" key="3">
    <source>
        <dbReference type="EMBL" id="RBP72864.1"/>
    </source>
</evidence>
<dbReference type="Gene3D" id="3.10.450.40">
    <property type="match status" value="2"/>
</dbReference>
<feature type="compositionally biased region" description="Low complexity" evidence="1">
    <location>
        <begin position="40"/>
        <end position="78"/>
    </location>
</feature>
<keyword evidence="4" id="KW-1185">Reference proteome</keyword>
<accession>A0A366IKA1</accession>
<dbReference type="Pfam" id="PF03413">
    <property type="entry name" value="PepSY"/>
    <property type="match status" value="2"/>
</dbReference>
<dbReference type="PROSITE" id="PS51257">
    <property type="entry name" value="PROKAR_LIPOPROTEIN"/>
    <property type="match status" value="1"/>
</dbReference>
<protein>
    <submittedName>
        <fullName evidence="3">Putative membrane protein YkoI</fullName>
    </submittedName>
</protein>
<feature type="domain" description="PepSY" evidence="2">
    <location>
        <begin position="169"/>
        <end position="222"/>
    </location>
</feature>
<name>A0A366IKA1_9MICO</name>
<feature type="domain" description="PepSY" evidence="2">
    <location>
        <begin position="93"/>
        <end position="152"/>
    </location>
</feature>
<evidence type="ECO:0000259" key="2">
    <source>
        <dbReference type="Pfam" id="PF03413"/>
    </source>
</evidence>
<evidence type="ECO:0000313" key="4">
    <source>
        <dbReference type="Proteomes" id="UP000253509"/>
    </source>
</evidence>
<gene>
    <name evidence="3" type="ORF">DFO65_103155</name>
</gene>
<feature type="compositionally biased region" description="Acidic residues" evidence="1">
    <location>
        <begin position="135"/>
        <end position="145"/>
    </location>
</feature>
<evidence type="ECO:0000256" key="1">
    <source>
        <dbReference type="SAM" id="MobiDB-lite"/>
    </source>
</evidence>
<organism evidence="3 4">
    <name type="scientific">Brevibacterium celere</name>
    <dbReference type="NCBI Taxonomy" id="225845"/>
    <lineage>
        <taxon>Bacteria</taxon>
        <taxon>Bacillati</taxon>
        <taxon>Actinomycetota</taxon>
        <taxon>Actinomycetes</taxon>
        <taxon>Micrococcales</taxon>
        <taxon>Brevibacteriaceae</taxon>
        <taxon>Brevibacterium</taxon>
    </lineage>
</organism>
<dbReference type="Proteomes" id="UP000253509">
    <property type="component" value="Unassembled WGS sequence"/>
</dbReference>
<feature type="region of interest" description="Disordered" evidence="1">
    <location>
        <begin position="133"/>
        <end position="165"/>
    </location>
</feature>
<feature type="region of interest" description="Disordered" evidence="1">
    <location>
        <begin position="33"/>
        <end position="108"/>
    </location>
</feature>
<sequence length="226" mass="23775">MPRWVATVGAMDINRATQTAAAGAIVLSMSLTGCGGGSGSTSSESSPAAPAETSNETTGGESTASTESSGGTGTAASGLGPDADLSKESPSVAPQDAITAAQTEVGKGTVTSIELDFNEREKIWQYEVKVQDGSTENDVEVDAESGEVRSTEKDDTDDPVTPIDLEKPMTYDEALELAKKKGSGRLEGWKLEHDNKRTEYQFDFDDQGRELEIAVDVDSKKVTVDD</sequence>
<dbReference type="AlphaFoldDB" id="A0A366IKA1"/>
<proteinExistence type="predicted"/>
<reference evidence="3 4" key="1">
    <citation type="submission" date="2018-06" db="EMBL/GenBank/DDBJ databases">
        <title>Freshwater and sediment microbial communities from various areas in North America, analyzing microbe dynamics in response to fracking.</title>
        <authorList>
            <person name="Lamendella R."/>
        </authorList>
    </citation>
    <scope>NUCLEOTIDE SEQUENCE [LARGE SCALE GENOMIC DNA]</scope>
    <source>
        <strain evidence="3 4">3b_TX</strain>
    </source>
</reference>
<dbReference type="EMBL" id="QNSB01000003">
    <property type="protein sequence ID" value="RBP72864.1"/>
    <property type="molecule type" value="Genomic_DNA"/>
</dbReference>
<comment type="caution">
    <text evidence="3">The sequence shown here is derived from an EMBL/GenBank/DDBJ whole genome shotgun (WGS) entry which is preliminary data.</text>
</comment>
<dbReference type="InterPro" id="IPR025711">
    <property type="entry name" value="PepSY"/>
</dbReference>